<accession>A0A9D2MCJ4</accession>
<evidence type="ECO:0000313" key="1">
    <source>
        <dbReference type="EMBL" id="HJB57536.1"/>
    </source>
</evidence>
<dbReference type="AlphaFoldDB" id="A0A9D2MCJ4"/>
<feature type="non-terminal residue" evidence="1">
    <location>
        <position position="142"/>
    </location>
</feature>
<reference evidence="1" key="2">
    <citation type="submission" date="2021-04" db="EMBL/GenBank/DDBJ databases">
        <authorList>
            <person name="Gilroy R."/>
        </authorList>
    </citation>
    <scope>NUCLEOTIDE SEQUENCE</scope>
    <source>
        <strain evidence="1">CHK189-11263</strain>
    </source>
</reference>
<sequence>MKKPVVIGLLMMLICAVVWAGYALTTALVQRAPVRNTLNATSSAAVVPSYDPTLSAAASTLEPLDREDDQRLEERAEAVLTALDGRDYEALSELTHPTRGVTFTPYSTVDPENDLCFLPEQLRKAAGSGESFLWGFSDGKGE</sequence>
<dbReference type="EMBL" id="DWYC01000072">
    <property type="protein sequence ID" value="HJB57536.1"/>
    <property type="molecule type" value="Genomic_DNA"/>
</dbReference>
<reference evidence="1" key="1">
    <citation type="journal article" date="2021" name="PeerJ">
        <title>Extensive microbial diversity within the chicken gut microbiome revealed by metagenomics and culture.</title>
        <authorList>
            <person name="Gilroy R."/>
            <person name="Ravi A."/>
            <person name="Getino M."/>
            <person name="Pursley I."/>
            <person name="Horton D.L."/>
            <person name="Alikhan N.F."/>
            <person name="Baker D."/>
            <person name="Gharbi K."/>
            <person name="Hall N."/>
            <person name="Watson M."/>
            <person name="Adriaenssens E.M."/>
            <person name="Foster-Nyarko E."/>
            <person name="Jarju S."/>
            <person name="Secka A."/>
            <person name="Antonio M."/>
            <person name="Oren A."/>
            <person name="Chaudhuri R.R."/>
            <person name="La Ragione R."/>
            <person name="Hildebrand F."/>
            <person name="Pallen M.J."/>
        </authorList>
    </citation>
    <scope>NUCLEOTIDE SEQUENCE</scope>
    <source>
        <strain evidence="1">CHK189-11263</strain>
    </source>
</reference>
<gene>
    <name evidence="1" type="ORF">H9714_08290</name>
</gene>
<protein>
    <submittedName>
        <fullName evidence="1">Uncharacterized protein</fullName>
    </submittedName>
</protein>
<name>A0A9D2MCJ4_9FIRM</name>
<evidence type="ECO:0000313" key="2">
    <source>
        <dbReference type="Proteomes" id="UP000824208"/>
    </source>
</evidence>
<organism evidence="1 2">
    <name type="scientific">Candidatus Flavonifractor intestinipullorum</name>
    <dbReference type="NCBI Taxonomy" id="2838587"/>
    <lineage>
        <taxon>Bacteria</taxon>
        <taxon>Bacillati</taxon>
        <taxon>Bacillota</taxon>
        <taxon>Clostridia</taxon>
        <taxon>Eubacteriales</taxon>
        <taxon>Oscillospiraceae</taxon>
        <taxon>Flavonifractor</taxon>
    </lineage>
</organism>
<dbReference type="Proteomes" id="UP000824208">
    <property type="component" value="Unassembled WGS sequence"/>
</dbReference>
<comment type="caution">
    <text evidence="1">The sequence shown here is derived from an EMBL/GenBank/DDBJ whole genome shotgun (WGS) entry which is preliminary data.</text>
</comment>
<proteinExistence type="predicted"/>